<sequence length="410" mass="45903">MTQQETKLDKYADLLVDIGLNVQKDGRVFIRGASDALPLIRKVTEKAYEKGAKEVKVLMSDDELTKLHAKHQSKEELSTIHQWSIDERMFYSDEKAGFLSITSSSPELMKDVDPEKLQAMQVASGRAFKDFSNRIQSDYHSWCVAGYPSVEWARLVYPDLDDEAAVDALMDLILYTVRADLENPVEAWEQHDATLHEKVDYLNGKKYKSLRYDAPGTDLVIGLPKGHLWAGASSLNADGQKFMANMPTEEVFSVPEKTRVDGYVSNTLPLSYGGNLIDDFKLTFEDGKVVDFEAGQGYEMLENLLNTDEGARYLGEVALVPNDSPISNKGRLFYNTLFDENASCHVALGSAYSFCIEDGKNMSREELEQAGLNDSITHVDFMIGSAELDIYGITDDGTEEKVFEKGNWAF</sequence>
<evidence type="ECO:0000256" key="7">
    <source>
        <dbReference type="ARBA" id="ARBA00022723"/>
    </source>
</evidence>
<reference evidence="10 11" key="1">
    <citation type="submission" date="2019-07" db="EMBL/GenBank/DDBJ databases">
        <title>Salinicoccus cyprini sp. nov., isolated from gastro-intestinal tract of mirror carp, Cyprinus carpio var. specularis, collected from Gobind Sagar Reservoir, Himachal Pradesh, India.</title>
        <authorList>
            <person name="Talwar C."/>
            <person name="Singh A.K."/>
            <person name="Lal R."/>
            <person name="Negi R.K."/>
        </authorList>
    </citation>
    <scope>NUCLEOTIDE SEQUENCE [LARGE SCALE GENOMIC DNA]</scope>
    <source>
        <strain evidence="10 11">CT19</strain>
    </source>
</reference>
<evidence type="ECO:0000256" key="4">
    <source>
        <dbReference type="ARBA" id="ARBA00008236"/>
    </source>
</evidence>
<evidence type="ECO:0000313" key="10">
    <source>
        <dbReference type="EMBL" id="TVT27619.1"/>
    </source>
</evidence>
<evidence type="ECO:0000256" key="6">
    <source>
        <dbReference type="ARBA" id="ARBA00022670"/>
    </source>
</evidence>
<dbReference type="OrthoDB" id="9803993at2"/>
<name>A0A558ATN5_9STAP</name>
<evidence type="ECO:0000256" key="3">
    <source>
        <dbReference type="ARBA" id="ARBA00001947"/>
    </source>
</evidence>
<dbReference type="PRINTS" id="PR00919">
    <property type="entry name" value="THERMOPTASE"/>
</dbReference>
<comment type="caution">
    <text evidence="10">The sequence shown here is derived from an EMBL/GenBank/DDBJ whole genome shotgun (WGS) entry which is preliminary data.</text>
</comment>
<keyword evidence="9" id="KW-0482">Metalloprotease</keyword>
<keyword evidence="6" id="KW-0645">Protease</keyword>
<dbReference type="Gene3D" id="3.40.1830.10">
    <property type="entry name" value="Thermophilic metalloprotease (M29)"/>
    <property type="match status" value="1"/>
</dbReference>
<comment type="cofactor">
    <cofactor evidence="1">
        <name>Co(2+)</name>
        <dbReference type="ChEBI" id="CHEBI:48828"/>
    </cofactor>
</comment>
<dbReference type="RefSeq" id="WP_145288323.1">
    <property type="nucleotide sequence ID" value="NZ_VMSJ01000003.1"/>
</dbReference>
<evidence type="ECO:0000256" key="5">
    <source>
        <dbReference type="ARBA" id="ARBA00022438"/>
    </source>
</evidence>
<evidence type="ECO:0000256" key="8">
    <source>
        <dbReference type="ARBA" id="ARBA00022801"/>
    </source>
</evidence>
<organism evidence="10 11">
    <name type="scientific">Salinicoccus cyprini</name>
    <dbReference type="NCBI Taxonomy" id="2493691"/>
    <lineage>
        <taxon>Bacteria</taxon>
        <taxon>Bacillati</taxon>
        <taxon>Bacillota</taxon>
        <taxon>Bacilli</taxon>
        <taxon>Bacillales</taxon>
        <taxon>Staphylococcaceae</taxon>
        <taxon>Salinicoccus</taxon>
    </lineage>
</organism>
<comment type="cofactor">
    <cofactor evidence="2">
        <name>Mg(2+)</name>
        <dbReference type="ChEBI" id="CHEBI:18420"/>
    </cofactor>
</comment>
<dbReference type="GO" id="GO:0046872">
    <property type="term" value="F:metal ion binding"/>
    <property type="evidence" value="ECO:0007669"/>
    <property type="project" value="UniProtKB-KW"/>
</dbReference>
<comment type="cofactor">
    <cofactor evidence="3">
        <name>Zn(2+)</name>
        <dbReference type="ChEBI" id="CHEBI:29105"/>
    </cofactor>
</comment>
<proteinExistence type="inferred from homology"/>
<dbReference type="AlphaFoldDB" id="A0A558ATN5"/>
<dbReference type="EMBL" id="VMSJ01000003">
    <property type="protein sequence ID" value="TVT27619.1"/>
    <property type="molecule type" value="Genomic_DNA"/>
</dbReference>
<keyword evidence="5 10" id="KW-0031">Aminopeptidase</keyword>
<keyword evidence="8" id="KW-0378">Hydrolase</keyword>
<comment type="similarity">
    <text evidence="4">Belongs to the peptidase M29 family.</text>
</comment>
<dbReference type="GO" id="GO:0006508">
    <property type="term" value="P:proteolysis"/>
    <property type="evidence" value="ECO:0007669"/>
    <property type="project" value="UniProtKB-KW"/>
</dbReference>
<dbReference type="InterPro" id="IPR000787">
    <property type="entry name" value="Peptidase_M29"/>
</dbReference>
<accession>A0A558ATN5</accession>
<dbReference type="Pfam" id="PF02073">
    <property type="entry name" value="Peptidase_M29"/>
    <property type="match status" value="1"/>
</dbReference>
<dbReference type="GO" id="GO:0008237">
    <property type="term" value="F:metallopeptidase activity"/>
    <property type="evidence" value="ECO:0007669"/>
    <property type="project" value="UniProtKB-KW"/>
</dbReference>
<protein>
    <submittedName>
        <fullName evidence="10">Aminopeptidase</fullName>
    </submittedName>
</protein>
<gene>
    <name evidence="10" type="ORF">FO441_07875</name>
</gene>
<dbReference type="GO" id="GO:0004177">
    <property type="term" value="F:aminopeptidase activity"/>
    <property type="evidence" value="ECO:0007669"/>
    <property type="project" value="UniProtKB-KW"/>
</dbReference>
<dbReference type="InterPro" id="IPR052170">
    <property type="entry name" value="M29_Exopeptidase"/>
</dbReference>
<evidence type="ECO:0000256" key="2">
    <source>
        <dbReference type="ARBA" id="ARBA00001946"/>
    </source>
</evidence>
<evidence type="ECO:0000256" key="1">
    <source>
        <dbReference type="ARBA" id="ARBA00001941"/>
    </source>
</evidence>
<keyword evidence="7" id="KW-0479">Metal-binding</keyword>
<dbReference type="PANTHER" id="PTHR34448:SF3">
    <property type="entry name" value="AMINOPEPTIDASE AMPS"/>
    <property type="match status" value="1"/>
</dbReference>
<dbReference type="Proteomes" id="UP000315103">
    <property type="component" value="Unassembled WGS sequence"/>
</dbReference>
<dbReference type="SUPFAM" id="SSF144052">
    <property type="entry name" value="Thermophilic metalloprotease-like"/>
    <property type="match status" value="1"/>
</dbReference>
<dbReference type="InterPro" id="IPR035097">
    <property type="entry name" value="M29_N-terminal"/>
</dbReference>
<dbReference type="PANTHER" id="PTHR34448">
    <property type="entry name" value="AMINOPEPTIDASE"/>
    <property type="match status" value="1"/>
</dbReference>
<evidence type="ECO:0000256" key="9">
    <source>
        <dbReference type="ARBA" id="ARBA00023049"/>
    </source>
</evidence>
<evidence type="ECO:0000313" key="11">
    <source>
        <dbReference type="Proteomes" id="UP000315103"/>
    </source>
</evidence>
<keyword evidence="11" id="KW-1185">Reference proteome</keyword>